<dbReference type="Proteomes" id="UP000070355">
    <property type="component" value="Unassembled WGS sequence"/>
</dbReference>
<gene>
    <name evidence="1" type="ORF">HMPREF3186_01799</name>
</gene>
<accession>A0A133ZP94</accession>
<evidence type="ECO:0000313" key="2">
    <source>
        <dbReference type="Proteomes" id="UP000070355"/>
    </source>
</evidence>
<evidence type="ECO:0008006" key="3">
    <source>
        <dbReference type="Google" id="ProtNLM"/>
    </source>
</evidence>
<sequence length="132" mass="15207">MKLIIKKILAVTCLLGMFLSTVYPVAEARYFGYFSDFWVYRYGNQKTGYVQKTVWNGWYVINLGASARGTTVIHQLIDTYGNGKSEWNYTETGTQNNYYTFDCNSGGKYALQMHLANKDSDNLYGNWSPDHY</sequence>
<comment type="caution">
    <text evidence="1">The sequence shown here is derived from an EMBL/GenBank/DDBJ whole genome shotgun (WGS) entry which is preliminary data.</text>
</comment>
<dbReference type="EMBL" id="LSDC01000134">
    <property type="protein sequence ID" value="KXB57259.1"/>
    <property type="molecule type" value="Genomic_DNA"/>
</dbReference>
<name>A0A133ZP94_9BACL</name>
<proteinExistence type="predicted"/>
<organism evidence="1 2">
    <name type="scientific">Gemella haemolysans</name>
    <dbReference type="NCBI Taxonomy" id="1379"/>
    <lineage>
        <taxon>Bacteria</taxon>
        <taxon>Bacillati</taxon>
        <taxon>Bacillota</taxon>
        <taxon>Bacilli</taxon>
        <taxon>Bacillales</taxon>
        <taxon>Gemellaceae</taxon>
        <taxon>Gemella</taxon>
    </lineage>
</organism>
<dbReference type="AlphaFoldDB" id="A0A133ZP94"/>
<dbReference type="PATRIC" id="fig|1379.3.peg.1792"/>
<reference evidence="2" key="1">
    <citation type="submission" date="2016-01" db="EMBL/GenBank/DDBJ databases">
        <authorList>
            <person name="Mitreva M."/>
            <person name="Pepin K.H."/>
            <person name="Mihindukulasuriya K.A."/>
            <person name="Fulton R."/>
            <person name="Fronick C."/>
            <person name="O'Laughlin M."/>
            <person name="Miner T."/>
            <person name="Herter B."/>
            <person name="Rosa B.A."/>
            <person name="Cordes M."/>
            <person name="Tomlinson C."/>
            <person name="Wollam A."/>
            <person name="Palsikar V.B."/>
            <person name="Mardis E.R."/>
            <person name="Wilson R.K."/>
        </authorList>
    </citation>
    <scope>NUCLEOTIDE SEQUENCE [LARGE SCALE GENOMIC DNA]</scope>
    <source>
        <strain evidence="2">DNF01167</strain>
    </source>
</reference>
<evidence type="ECO:0000313" key="1">
    <source>
        <dbReference type="EMBL" id="KXB57259.1"/>
    </source>
</evidence>
<protein>
    <recommendedName>
        <fullName evidence="3">DUF2712 domain-containing protein</fullName>
    </recommendedName>
</protein>
<dbReference type="RefSeq" id="WP_003144304.1">
    <property type="nucleotide sequence ID" value="NZ_CP083637.1"/>
</dbReference>
<dbReference type="STRING" id="1379.HMPREF3186_01799"/>